<comment type="caution">
    <text evidence="4">The sequence shown here is derived from an EMBL/GenBank/DDBJ whole genome shotgun (WGS) entry which is preliminary data.</text>
</comment>
<dbReference type="GO" id="GO:0016747">
    <property type="term" value="F:acyltransferase activity, transferring groups other than amino-acyl groups"/>
    <property type="evidence" value="ECO:0007669"/>
    <property type="project" value="InterPro"/>
</dbReference>
<feature type="domain" description="N-acetyltransferase" evidence="3">
    <location>
        <begin position="1"/>
        <end position="157"/>
    </location>
</feature>
<evidence type="ECO:0000256" key="2">
    <source>
        <dbReference type="ARBA" id="ARBA00023315"/>
    </source>
</evidence>
<dbReference type="Proteomes" id="UP000278962">
    <property type="component" value="Unassembled WGS sequence"/>
</dbReference>
<dbReference type="InterPro" id="IPR050832">
    <property type="entry name" value="Bact_Acetyltransf"/>
</dbReference>
<proteinExistence type="predicted"/>
<dbReference type="InterPro" id="IPR000182">
    <property type="entry name" value="GNAT_dom"/>
</dbReference>
<keyword evidence="2" id="KW-0012">Acyltransferase</keyword>
<keyword evidence="5" id="KW-1185">Reference proteome</keyword>
<evidence type="ECO:0000313" key="4">
    <source>
        <dbReference type="EMBL" id="RKQ91020.1"/>
    </source>
</evidence>
<keyword evidence="1 4" id="KW-0808">Transferase</keyword>
<sequence>MRIRHVRAHEAERLREIRLRSLATDPDAFGATFEGDASRPADWWERGARRSEQGGQRTFVIVDDADRWLGMALVRPDDESPGDAVINAMWVAPEARRQGMGRALLEACVEWAGERRFRAVNLAVRISNAPARAAYAAAGFAFERAERDEYRLKRRLV</sequence>
<dbReference type="SUPFAM" id="SSF55729">
    <property type="entry name" value="Acyl-CoA N-acyltransferases (Nat)"/>
    <property type="match status" value="1"/>
</dbReference>
<dbReference type="AlphaFoldDB" id="A0A660LAT8"/>
<dbReference type="PROSITE" id="PS51186">
    <property type="entry name" value="GNAT"/>
    <property type="match status" value="1"/>
</dbReference>
<dbReference type="RefSeq" id="WP_121248272.1">
    <property type="nucleotide sequence ID" value="NZ_RBIL01000001.1"/>
</dbReference>
<evidence type="ECO:0000259" key="3">
    <source>
        <dbReference type="PROSITE" id="PS51186"/>
    </source>
</evidence>
<dbReference type="CDD" id="cd04301">
    <property type="entry name" value="NAT_SF"/>
    <property type="match status" value="1"/>
</dbReference>
<reference evidence="4 5" key="1">
    <citation type="submission" date="2018-10" db="EMBL/GenBank/DDBJ databases">
        <title>Genomic Encyclopedia of Archaeal and Bacterial Type Strains, Phase II (KMG-II): from individual species to whole genera.</title>
        <authorList>
            <person name="Goeker M."/>
        </authorList>
    </citation>
    <scope>NUCLEOTIDE SEQUENCE [LARGE SCALE GENOMIC DNA]</scope>
    <source>
        <strain evidence="4 5">DSM 14954</strain>
    </source>
</reference>
<dbReference type="Pfam" id="PF00583">
    <property type="entry name" value="Acetyltransf_1"/>
    <property type="match status" value="1"/>
</dbReference>
<organism evidence="4 5">
    <name type="scientific">Solirubrobacter pauli</name>
    <dbReference type="NCBI Taxonomy" id="166793"/>
    <lineage>
        <taxon>Bacteria</taxon>
        <taxon>Bacillati</taxon>
        <taxon>Actinomycetota</taxon>
        <taxon>Thermoleophilia</taxon>
        <taxon>Solirubrobacterales</taxon>
        <taxon>Solirubrobacteraceae</taxon>
        <taxon>Solirubrobacter</taxon>
    </lineage>
</organism>
<dbReference type="PANTHER" id="PTHR43877">
    <property type="entry name" value="AMINOALKYLPHOSPHONATE N-ACETYLTRANSFERASE-RELATED-RELATED"/>
    <property type="match status" value="1"/>
</dbReference>
<gene>
    <name evidence="4" type="ORF">C8N24_0836</name>
</gene>
<protein>
    <submittedName>
        <fullName evidence="4">Acetyltransferase (GNAT) family protein</fullName>
    </submittedName>
</protein>
<dbReference type="EMBL" id="RBIL01000001">
    <property type="protein sequence ID" value="RKQ91020.1"/>
    <property type="molecule type" value="Genomic_DNA"/>
</dbReference>
<accession>A0A660LAT8</accession>
<dbReference type="Gene3D" id="3.40.630.30">
    <property type="match status" value="1"/>
</dbReference>
<dbReference type="InterPro" id="IPR016181">
    <property type="entry name" value="Acyl_CoA_acyltransferase"/>
</dbReference>
<evidence type="ECO:0000313" key="5">
    <source>
        <dbReference type="Proteomes" id="UP000278962"/>
    </source>
</evidence>
<dbReference type="OrthoDB" id="9799092at2"/>
<evidence type="ECO:0000256" key="1">
    <source>
        <dbReference type="ARBA" id="ARBA00022679"/>
    </source>
</evidence>
<name>A0A660LAT8_9ACTN</name>